<dbReference type="InterPro" id="IPR034058">
    <property type="entry name" value="TagA/B/C/D_pept_dom"/>
</dbReference>
<keyword evidence="7" id="KW-0675">Receptor</keyword>
<dbReference type="SUPFAM" id="SSF49785">
    <property type="entry name" value="Galactose-binding domain-like"/>
    <property type="match status" value="1"/>
</dbReference>
<keyword evidence="11" id="KW-0812">Transmembrane</keyword>
<feature type="active site" description="Charge relay system" evidence="8">
    <location>
        <position position="247"/>
    </location>
</feature>
<feature type="transmembrane region" description="Helical" evidence="11">
    <location>
        <begin position="896"/>
        <end position="919"/>
    </location>
</feature>
<dbReference type="PRINTS" id="PR00723">
    <property type="entry name" value="SUBTILISIN"/>
</dbReference>
<evidence type="ECO:0000256" key="11">
    <source>
        <dbReference type="SAM" id="Phobius"/>
    </source>
</evidence>
<name>A0ABR2KIW3_9EUKA</name>
<protein>
    <recommendedName>
        <fullName evidence="12">Protein kinase domain-containing protein</fullName>
    </recommendedName>
</protein>
<evidence type="ECO:0000256" key="8">
    <source>
        <dbReference type="PROSITE-ProRule" id="PRU01240"/>
    </source>
</evidence>
<evidence type="ECO:0000256" key="9">
    <source>
        <dbReference type="PROSITE-ProRule" id="PRU10141"/>
    </source>
</evidence>
<feature type="region of interest" description="Disordered" evidence="10">
    <location>
        <begin position="964"/>
        <end position="987"/>
    </location>
</feature>
<comment type="caution">
    <text evidence="13">The sequence shown here is derived from an EMBL/GenBank/DDBJ whole genome shotgun (WGS) entry which is preliminary data.</text>
</comment>
<feature type="domain" description="Protein kinase" evidence="12">
    <location>
        <begin position="1083"/>
        <end position="1349"/>
    </location>
</feature>
<evidence type="ECO:0000256" key="10">
    <source>
        <dbReference type="SAM" id="MobiDB-lite"/>
    </source>
</evidence>
<dbReference type="Gene3D" id="1.10.510.10">
    <property type="entry name" value="Transferase(Phosphotransferase) domain 1"/>
    <property type="match status" value="1"/>
</dbReference>
<feature type="binding site" evidence="9">
    <location>
        <position position="1113"/>
    </location>
    <ligand>
        <name>ATP</name>
        <dbReference type="ChEBI" id="CHEBI:30616"/>
    </ligand>
</feature>
<feature type="active site" description="Charge relay system" evidence="8">
    <location>
        <position position="202"/>
    </location>
</feature>
<dbReference type="Proteomes" id="UP001470230">
    <property type="component" value="Unassembled WGS sequence"/>
</dbReference>
<keyword evidence="4 8" id="KW-0378">Hydrolase</keyword>
<dbReference type="PROSITE" id="PS51892">
    <property type="entry name" value="SUBTILASE"/>
    <property type="match status" value="1"/>
</dbReference>
<evidence type="ECO:0000256" key="3">
    <source>
        <dbReference type="ARBA" id="ARBA00022741"/>
    </source>
</evidence>
<dbReference type="SUPFAM" id="SSF56112">
    <property type="entry name" value="Protein kinase-like (PK-like)"/>
    <property type="match status" value="1"/>
</dbReference>
<gene>
    <name evidence="13" type="ORF">M9Y10_028240</name>
</gene>
<dbReference type="PROSITE" id="PS00137">
    <property type="entry name" value="SUBTILASE_HIS"/>
    <property type="match status" value="1"/>
</dbReference>
<evidence type="ECO:0000256" key="4">
    <source>
        <dbReference type="ARBA" id="ARBA00022801"/>
    </source>
</evidence>
<evidence type="ECO:0000313" key="13">
    <source>
        <dbReference type="EMBL" id="KAK8891037.1"/>
    </source>
</evidence>
<dbReference type="CDD" id="cd04842">
    <property type="entry name" value="Peptidases_S8_Kp43_protease"/>
    <property type="match status" value="1"/>
</dbReference>
<organism evidence="13 14">
    <name type="scientific">Tritrichomonas musculus</name>
    <dbReference type="NCBI Taxonomy" id="1915356"/>
    <lineage>
        <taxon>Eukaryota</taxon>
        <taxon>Metamonada</taxon>
        <taxon>Parabasalia</taxon>
        <taxon>Tritrichomonadida</taxon>
        <taxon>Tritrichomonadidae</taxon>
        <taxon>Tritrichomonas</taxon>
    </lineage>
</organism>
<keyword evidence="11" id="KW-1133">Transmembrane helix</keyword>
<evidence type="ECO:0000256" key="7">
    <source>
        <dbReference type="ARBA" id="ARBA00023170"/>
    </source>
</evidence>
<dbReference type="SMART" id="SM00220">
    <property type="entry name" value="S_TKc"/>
    <property type="match status" value="1"/>
</dbReference>
<dbReference type="InterPro" id="IPR008979">
    <property type="entry name" value="Galactose-bd-like_sf"/>
</dbReference>
<dbReference type="InterPro" id="IPR022398">
    <property type="entry name" value="Peptidase_S8_His-AS"/>
</dbReference>
<evidence type="ECO:0000256" key="2">
    <source>
        <dbReference type="ARBA" id="ARBA00022670"/>
    </source>
</evidence>
<dbReference type="InterPro" id="IPR008271">
    <property type="entry name" value="Ser/Thr_kinase_AS"/>
</dbReference>
<evidence type="ECO:0000259" key="12">
    <source>
        <dbReference type="PROSITE" id="PS50011"/>
    </source>
</evidence>
<dbReference type="Gene3D" id="2.60.120.380">
    <property type="match status" value="1"/>
</dbReference>
<dbReference type="PANTHER" id="PTHR43399:SF4">
    <property type="entry name" value="CELL WALL-ASSOCIATED PROTEASE"/>
    <property type="match status" value="1"/>
</dbReference>
<dbReference type="InterPro" id="IPR051048">
    <property type="entry name" value="Peptidase_S8/S53_subtilisin"/>
</dbReference>
<dbReference type="PANTHER" id="PTHR43399">
    <property type="entry name" value="SUBTILISIN-RELATED"/>
    <property type="match status" value="1"/>
</dbReference>
<dbReference type="PROSITE" id="PS50011">
    <property type="entry name" value="PROTEIN_KINASE_DOM"/>
    <property type="match status" value="1"/>
</dbReference>
<reference evidence="13 14" key="1">
    <citation type="submission" date="2024-04" db="EMBL/GenBank/DDBJ databases">
        <title>Tritrichomonas musculus Genome.</title>
        <authorList>
            <person name="Alves-Ferreira E."/>
            <person name="Grigg M."/>
            <person name="Lorenzi H."/>
            <person name="Galac M."/>
        </authorList>
    </citation>
    <scope>NUCLEOTIDE SEQUENCE [LARGE SCALE GENOMIC DNA]</scope>
    <source>
        <strain evidence="13 14">EAF2021</strain>
    </source>
</reference>
<keyword evidence="6 9" id="KW-0067">ATP-binding</keyword>
<keyword evidence="2 8" id="KW-0645">Protease</keyword>
<dbReference type="InterPro" id="IPR000209">
    <property type="entry name" value="Peptidase_S8/S53_dom"/>
</dbReference>
<keyword evidence="11" id="KW-0472">Membrane</keyword>
<dbReference type="Pfam" id="PF00082">
    <property type="entry name" value="Peptidase_S8"/>
    <property type="match status" value="1"/>
</dbReference>
<dbReference type="SUPFAM" id="SSF52743">
    <property type="entry name" value="Subtilisin-like"/>
    <property type="match status" value="1"/>
</dbReference>
<evidence type="ECO:0000256" key="1">
    <source>
        <dbReference type="ARBA" id="ARBA00011073"/>
    </source>
</evidence>
<evidence type="ECO:0000256" key="6">
    <source>
        <dbReference type="ARBA" id="ARBA00022840"/>
    </source>
</evidence>
<comment type="similarity">
    <text evidence="1 8">Belongs to the peptidase S8 family.</text>
</comment>
<dbReference type="InterPro" id="IPR015500">
    <property type="entry name" value="Peptidase_S8_subtilisin-rel"/>
</dbReference>
<proteinExistence type="inferred from homology"/>
<keyword evidence="5 8" id="KW-0720">Serine protease</keyword>
<keyword evidence="3 9" id="KW-0547">Nucleotide-binding</keyword>
<dbReference type="Pfam" id="PF00069">
    <property type="entry name" value="Pkinase"/>
    <property type="match status" value="1"/>
</dbReference>
<evidence type="ECO:0000256" key="5">
    <source>
        <dbReference type="ARBA" id="ARBA00022825"/>
    </source>
</evidence>
<sequence>MGYSDDKNEADWFYVHFLTQNFQKIRKIFNFSTNDMILKNTFILYLDTNQLEKIQKISLVKKLEQSDKFVEDGGSIENTSFLYVITAPNTSLPINPELYQIENYQDDFHLYIIKINDEGNDDKKIKEKKKKVIELLTSIHSIKLVSTLTHPQVKSSITAGFTQKNVQLKEIQKDDLTNIYYLPRYINDKGITGKGQIITIQDTDIDICHDMFRDENQTIKFNQKMNHRKFIHFENGANDLDLSDSQHGTAVASIAAGKSICTNESTKGTSYFNGMAPDAKILYLNVDTEVEQVSYYAQLYNSYISSNSWGVGQYNNNLYNYKYGHYGYISNTLFVFAAGNEYSEKYSTVCDPGGSKNVLTVGAIDEFYDTLKKYKVDVVNDSSLQFLAYSVVDADPWTEGCLEKDIKIIDVTLPNICQKINTRVINILYGPEHTNFSNILMCIDLTKIKSLPPILYTHSISTAKMIKAGSLLKITDITSLNLSRAIEHSAFSSKGPANKGIIKPDVVAPGTHIIAAKYNTRSIIIETKSCREENEGDFRYVSGTSFSTPVVSGAAALIREYFQTGWWNPGNFSLNSYTLRALLINSCRHPRGKKKPDSVFGHGVVDISTVLPFDNSFGVQITDQINSPEIREGEFKVAQLEVKSNKVDLQVTMLYLDLMTDQDSMIPLVVDLDLVLVSKTGRRFLGDHLQNKDTQHFSTNEKVIINKNEIEIGTYLVYVVTGTCWADIKTTGQRFGVVATGDIENKIMIFRSPNEDQESRCPCEKCNNNKQCICDSNHIGPLCQTEIINTKGNDISLLIHESEIRTIKVSVKKGYIKEMNIQLTGSKGGNSTLWIDDSCHVTVFEYSKYYSIEDIMNGKIILDDKKKEICIAIFNNNFEPATFKIDFDLTKSKSGLIVGIVIGVIALIVIIIILSLLLFKFKKCAVCPQINCTCLKINCTCFKINCFNPIINICSCCNKRDISDDNSPEEPKKHKNNMETQKNSSIKREHDVETFSLGEINKDSSSTGEDDSSIDNEYINNNNFVGDVHKIVVKRSINVNHYLDDQNSGSTDESNTYNETEDNQVHEKITPFPILDLKDIKKYDRVKKIGSGATSIVYKLRMKSNPKMVRALKVLDIEHCNVHKKGEDKPSPEYDNEKLNRFIRECEVINHFDHPNIIKTYGIFLGDLTNKPAILLEYCETNLKQQIQTLNKKEQISIIVSLSSAMEVLHSAGIIHRDLKLENVILDSSNKPKLSDFGLCTFIDDDETRTEMAGTWRYMAPELFSGQKHYDEKVDVYAFGVVVFLILTQGDFPSISISEVTIGKKASIPSYISKFSSSLIKRCWSFNPSHRPSFADICLMLKGNEHKLIIQT</sequence>
<dbReference type="PROSITE" id="PS00107">
    <property type="entry name" value="PROTEIN_KINASE_ATP"/>
    <property type="match status" value="1"/>
</dbReference>
<dbReference type="InterPro" id="IPR036852">
    <property type="entry name" value="Peptidase_S8/S53_dom_sf"/>
</dbReference>
<dbReference type="InterPro" id="IPR023828">
    <property type="entry name" value="Peptidase_S8_Ser-AS"/>
</dbReference>
<dbReference type="InterPro" id="IPR011009">
    <property type="entry name" value="Kinase-like_dom_sf"/>
</dbReference>
<feature type="active site" description="Charge relay system" evidence="8">
    <location>
        <position position="545"/>
    </location>
</feature>
<accession>A0ABR2KIW3</accession>
<dbReference type="InterPro" id="IPR000719">
    <property type="entry name" value="Prot_kinase_dom"/>
</dbReference>
<evidence type="ECO:0000313" key="14">
    <source>
        <dbReference type="Proteomes" id="UP001470230"/>
    </source>
</evidence>
<dbReference type="Gene3D" id="3.40.50.200">
    <property type="entry name" value="Peptidase S8/S53 domain"/>
    <property type="match status" value="2"/>
</dbReference>
<dbReference type="PROSITE" id="PS00138">
    <property type="entry name" value="SUBTILASE_SER"/>
    <property type="match status" value="1"/>
</dbReference>
<dbReference type="InterPro" id="IPR017441">
    <property type="entry name" value="Protein_kinase_ATP_BS"/>
</dbReference>
<keyword evidence="14" id="KW-1185">Reference proteome</keyword>
<dbReference type="PROSITE" id="PS00108">
    <property type="entry name" value="PROTEIN_KINASE_ST"/>
    <property type="match status" value="1"/>
</dbReference>
<dbReference type="EMBL" id="JAPFFF010000004">
    <property type="protein sequence ID" value="KAK8891037.1"/>
    <property type="molecule type" value="Genomic_DNA"/>
</dbReference>